<dbReference type="Proteomes" id="UP000252081">
    <property type="component" value="Unassembled WGS sequence"/>
</dbReference>
<dbReference type="SMART" id="SM01119">
    <property type="entry name" value="D-ser_dehydrat"/>
    <property type="match status" value="1"/>
</dbReference>
<dbReference type="PANTHER" id="PTHR28004:SF2">
    <property type="entry name" value="D-SERINE DEHYDRATASE"/>
    <property type="match status" value="1"/>
</dbReference>
<dbReference type="InterPro" id="IPR051466">
    <property type="entry name" value="D-amino_acid_metab_enzyme"/>
</dbReference>
<evidence type="ECO:0000256" key="1">
    <source>
        <dbReference type="ARBA" id="ARBA00005323"/>
    </source>
</evidence>
<dbReference type="RefSeq" id="WP_113949867.1">
    <property type="nucleotide sequence ID" value="NZ_QNQU01000013.1"/>
</dbReference>
<proteinExistence type="inferred from homology"/>
<name>A0A366KV58_9SPHI</name>
<dbReference type="SUPFAM" id="SSF51419">
    <property type="entry name" value="PLP-binding barrel"/>
    <property type="match status" value="1"/>
</dbReference>
<dbReference type="Gene3D" id="3.20.20.10">
    <property type="entry name" value="Alanine racemase"/>
    <property type="match status" value="1"/>
</dbReference>
<dbReference type="Gene3D" id="2.40.37.20">
    <property type="entry name" value="D-serine dehydratase-like domain"/>
    <property type="match status" value="1"/>
</dbReference>
<gene>
    <name evidence="4" type="ORF">DRW42_16150</name>
</gene>
<dbReference type="InterPro" id="IPR042208">
    <property type="entry name" value="D-ser_dehydrat-like_sf"/>
</dbReference>
<protein>
    <submittedName>
        <fullName evidence="4">D-TA family PLP-dependent enzyme</fullName>
    </submittedName>
</protein>
<dbReference type="InterPro" id="IPR026956">
    <property type="entry name" value="D-ser_dehydrat-like_dom"/>
</dbReference>
<comment type="similarity">
    <text evidence="1">Belongs to the DSD1 family.</text>
</comment>
<dbReference type="Pfam" id="PF14031">
    <property type="entry name" value="D-ser_dehydrat"/>
    <property type="match status" value="1"/>
</dbReference>
<dbReference type="GO" id="GO:0008721">
    <property type="term" value="F:D-serine ammonia-lyase activity"/>
    <property type="evidence" value="ECO:0007669"/>
    <property type="project" value="TreeGrafter"/>
</dbReference>
<reference evidence="4 5" key="1">
    <citation type="submission" date="2018-07" db="EMBL/GenBank/DDBJ databases">
        <title>A draft genome of a endophytic bacteria, a new species of Pedobacter.</title>
        <authorList>
            <person name="Zhang Z.D."/>
            <person name="Chen Z.J."/>
        </authorList>
    </citation>
    <scope>NUCLEOTIDE SEQUENCE [LARGE SCALE GENOMIC DNA]</scope>
    <source>
        <strain evidence="4 5">RS10</strain>
    </source>
</reference>
<dbReference type="CDD" id="cd06821">
    <property type="entry name" value="PLPDE_III_D-TA"/>
    <property type="match status" value="1"/>
</dbReference>
<dbReference type="GO" id="GO:0036088">
    <property type="term" value="P:D-serine catabolic process"/>
    <property type="evidence" value="ECO:0007669"/>
    <property type="project" value="TreeGrafter"/>
</dbReference>
<dbReference type="InterPro" id="IPR029066">
    <property type="entry name" value="PLP-binding_barrel"/>
</dbReference>
<sequence length="371" mass="40540">MMLEKQWYLLDGAASVESPGLVFYVDRIKANIKLLISMIDDPNRLRPHVKTHKSAEVSKLMIEAGISKFKCATIAEAEMLGICGAADVLLAYQPVGPNIARFIALRKAYPLSRFSCLIDDEKIALELALAFKANGLTAEVFIDVNVGMNRTGILPEKVPDLCTKLDQIEALSIKGLHAYDGHIHESDFGVRTQKAKLIIEALNGLASAIHAKSGHQPVIIAGGTPTFTIYNTQSTFDCSPGTFALWDKGYQEAFEEQPFNTAALLVSRIVSLPGNSLICCDLGHKAVAAEKPLDKRVVFLNAPELIPVSQSEEHLVLDAGENHSYQIGDILYGLPYHICPTVALYENALAVSENNPSQTWSIASRKRKITI</sequence>
<organism evidence="4 5">
    <name type="scientific">Pedobacter miscanthi</name>
    <dbReference type="NCBI Taxonomy" id="2259170"/>
    <lineage>
        <taxon>Bacteria</taxon>
        <taxon>Pseudomonadati</taxon>
        <taxon>Bacteroidota</taxon>
        <taxon>Sphingobacteriia</taxon>
        <taxon>Sphingobacteriales</taxon>
        <taxon>Sphingobacteriaceae</taxon>
        <taxon>Pedobacter</taxon>
    </lineage>
</organism>
<dbReference type="OrthoDB" id="9788869at2"/>
<accession>A0A366KV58</accession>
<evidence type="ECO:0000256" key="2">
    <source>
        <dbReference type="ARBA" id="ARBA00023239"/>
    </source>
</evidence>
<evidence type="ECO:0000313" key="5">
    <source>
        <dbReference type="Proteomes" id="UP000252081"/>
    </source>
</evidence>
<dbReference type="AlphaFoldDB" id="A0A366KV58"/>
<dbReference type="EMBL" id="QNQU01000013">
    <property type="protein sequence ID" value="RBQ05516.1"/>
    <property type="molecule type" value="Genomic_DNA"/>
</dbReference>
<dbReference type="PANTHER" id="PTHR28004">
    <property type="entry name" value="ZGC:162816-RELATED"/>
    <property type="match status" value="1"/>
</dbReference>
<evidence type="ECO:0000313" key="4">
    <source>
        <dbReference type="EMBL" id="RBQ05516.1"/>
    </source>
</evidence>
<keyword evidence="5" id="KW-1185">Reference proteome</keyword>
<dbReference type="Pfam" id="PF01168">
    <property type="entry name" value="Ala_racemase_N"/>
    <property type="match status" value="1"/>
</dbReference>
<comment type="caution">
    <text evidence="4">The sequence shown here is derived from an EMBL/GenBank/DDBJ whole genome shotgun (WGS) entry which is preliminary data.</text>
</comment>
<feature type="domain" description="D-serine dehydratase-like" evidence="3">
    <location>
        <begin position="262"/>
        <end position="352"/>
    </location>
</feature>
<dbReference type="InterPro" id="IPR001608">
    <property type="entry name" value="Ala_racemase_N"/>
</dbReference>
<keyword evidence="2" id="KW-0456">Lyase</keyword>
<evidence type="ECO:0000259" key="3">
    <source>
        <dbReference type="SMART" id="SM01119"/>
    </source>
</evidence>